<sequence length="178" mass="18966">MLRLISYGLLALLAYLPMAQANQVTTSKTVILVRHAEKAGKGRDPMLSHEGKLRAKALVEALAGTPLSLAIATQFRRTQETLTPLMTAKGIPLVVIDAGKEMDKHIAAIADKVMAQDGNVIIAGHSNTVPLIIKALGGPELPQLGESEYDKLFILSMPQEGATSLIKTQYGATSINTP</sequence>
<dbReference type="Gene3D" id="3.40.50.1240">
    <property type="entry name" value="Phosphoglycerate mutase-like"/>
    <property type="match status" value="1"/>
</dbReference>
<proteinExistence type="predicted"/>
<gene>
    <name evidence="2" type="ORF">GNT65_17940</name>
</gene>
<dbReference type="Proteomes" id="UP000474778">
    <property type="component" value="Unassembled WGS sequence"/>
</dbReference>
<dbReference type="Pfam" id="PF00300">
    <property type="entry name" value="His_Phos_1"/>
    <property type="match status" value="1"/>
</dbReference>
<feature type="chain" id="PRO_5026677469" evidence="1">
    <location>
        <begin position="22"/>
        <end position="178"/>
    </location>
</feature>
<evidence type="ECO:0000256" key="1">
    <source>
        <dbReference type="SAM" id="SignalP"/>
    </source>
</evidence>
<keyword evidence="3" id="KW-1185">Reference proteome</keyword>
<name>A0A6L7I2N6_9GAMM</name>
<dbReference type="AlphaFoldDB" id="A0A6L7I2N6"/>
<evidence type="ECO:0000313" key="3">
    <source>
        <dbReference type="Proteomes" id="UP000474778"/>
    </source>
</evidence>
<accession>A0A6L7I2N6</accession>
<organism evidence="2 3">
    <name type="scientific">Shewanella insulae</name>
    <dbReference type="NCBI Taxonomy" id="2681496"/>
    <lineage>
        <taxon>Bacteria</taxon>
        <taxon>Pseudomonadati</taxon>
        <taxon>Pseudomonadota</taxon>
        <taxon>Gammaproteobacteria</taxon>
        <taxon>Alteromonadales</taxon>
        <taxon>Shewanellaceae</taxon>
        <taxon>Shewanella</taxon>
    </lineage>
</organism>
<dbReference type="RefSeq" id="WP_160798563.1">
    <property type="nucleotide sequence ID" value="NZ_WRPA01000021.1"/>
</dbReference>
<evidence type="ECO:0000313" key="2">
    <source>
        <dbReference type="EMBL" id="MXR70540.1"/>
    </source>
</evidence>
<feature type="signal peptide" evidence="1">
    <location>
        <begin position="1"/>
        <end position="21"/>
    </location>
</feature>
<dbReference type="InterPro" id="IPR013078">
    <property type="entry name" value="His_Pase_superF_clade-1"/>
</dbReference>
<reference evidence="2 3" key="1">
    <citation type="submission" date="2019-12" db="EMBL/GenBank/DDBJ databases">
        <title>Shewanella insulae sp. nov., isolated from a tidal flat.</title>
        <authorList>
            <person name="Yoon J.-H."/>
        </authorList>
    </citation>
    <scope>NUCLEOTIDE SEQUENCE [LARGE SCALE GENOMIC DNA]</scope>
    <source>
        <strain evidence="2 3">JBTF-M18</strain>
    </source>
</reference>
<dbReference type="CDD" id="cd07040">
    <property type="entry name" value="HP"/>
    <property type="match status" value="1"/>
</dbReference>
<protein>
    <submittedName>
        <fullName evidence="2">Histidine phosphatase family protein</fullName>
    </submittedName>
</protein>
<dbReference type="EMBL" id="WRPA01000021">
    <property type="protein sequence ID" value="MXR70540.1"/>
    <property type="molecule type" value="Genomic_DNA"/>
</dbReference>
<dbReference type="SUPFAM" id="SSF53254">
    <property type="entry name" value="Phosphoglycerate mutase-like"/>
    <property type="match status" value="1"/>
</dbReference>
<dbReference type="InterPro" id="IPR029033">
    <property type="entry name" value="His_PPase_superfam"/>
</dbReference>
<keyword evidence="1" id="KW-0732">Signal</keyword>
<comment type="caution">
    <text evidence="2">The sequence shown here is derived from an EMBL/GenBank/DDBJ whole genome shotgun (WGS) entry which is preliminary data.</text>
</comment>